<protein>
    <submittedName>
        <fullName evidence="2">Glycosyltransferase family 2 protein</fullName>
    </submittedName>
</protein>
<dbReference type="PANTHER" id="PTHR43179:SF7">
    <property type="entry name" value="RHAMNOSYLTRANSFERASE WBBL"/>
    <property type="match status" value="1"/>
</dbReference>
<dbReference type="Pfam" id="PF00535">
    <property type="entry name" value="Glycos_transf_2"/>
    <property type="match status" value="1"/>
</dbReference>
<evidence type="ECO:0000259" key="1">
    <source>
        <dbReference type="Pfam" id="PF00535"/>
    </source>
</evidence>
<dbReference type="Proteomes" id="UP000615026">
    <property type="component" value="Unassembled WGS sequence"/>
</dbReference>
<dbReference type="InterPro" id="IPR029044">
    <property type="entry name" value="Nucleotide-diphossugar_trans"/>
</dbReference>
<dbReference type="PANTHER" id="PTHR43179">
    <property type="entry name" value="RHAMNOSYLTRANSFERASE WBBL"/>
    <property type="match status" value="1"/>
</dbReference>
<dbReference type="AlphaFoldDB" id="A0A929FAG2"/>
<reference evidence="2" key="1">
    <citation type="submission" date="2020-10" db="EMBL/GenBank/DDBJ databases">
        <authorList>
            <person name="Castelo-Branco R."/>
            <person name="Eusebio N."/>
            <person name="Adriana R."/>
            <person name="Vieira A."/>
            <person name="Brugerolle De Fraissinette N."/>
            <person name="Rezende De Castro R."/>
            <person name="Schneider M.P."/>
            <person name="Vasconcelos V."/>
            <person name="Leao P.N."/>
        </authorList>
    </citation>
    <scope>NUCLEOTIDE SEQUENCE</scope>
    <source>
        <strain evidence="2">LEGE 11479</strain>
    </source>
</reference>
<evidence type="ECO:0000313" key="2">
    <source>
        <dbReference type="EMBL" id="MBE9068392.1"/>
    </source>
</evidence>
<dbReference type="SUPFAM" id="SSF53448">
    <property type="entry name" value="Nucleotide-diphospho-sugar transferases"/>
    <property type="match status" value="1"/>
</dbReference>
<evidence type="ECO:0000313" key="3">
    <source>
        <dbReference type="Proteomes" id="UP000615026"/>
    </source>
</evidence>
<name>A0A929FAG2_LEPEC</name>
<accession>A0A929FAG2</accession>
<sequence length="377" mass="43581">MTAATRLTTSAAPALKPSITIVVAPRERFSYTQQSLESIYKYTNIPFDLVYIDAGSPKHIQNYLFRAAAKRRFTLLRTDNFLAPNQARNLGLSQVTTDYVVFIDNDIHVSPGWLEKLWQCAQETDAAVVCPLTCVGKPLHNHIHLAGGEVRIFMDAKGDQIRRRVYKKTFLANRSAAAIKHQLYRRACEFAELNCVLIKRDIFEHIGPLDEQLLSTQDDIDFCLSVNRAGGQMYCEPAAVVTHVSPVSYRWSDLAYFMLRWSDIWEVESLMHFQQKWDLDMDDYFLQRYKQLGYRRHRAFLYPLLRQLTGGRAVPWLETITMGLERWFNQVIADRHGQLPNNTVYRLTPTATRGVCQTSTPQKLQRLALKRRKIQHV</sequence>
<dbReference type="RefSeq" id="WP_193994338.1">
    <property type="nucleotide sequence ID" value="NZ_JADEXP010000165.1"/>
</dbReference>
<feature type="domain" description="Glycosyltransferase 2-like" evidence="1">
    <location>
        <begin position="22"/>
        <end position="146"/>
    </location>
</feature>
<organism evidence="2 3">
    <name type="scientific">Leptolyngbya cf. ectocarpi LEGE 11479</name>
    <dbReference type="NCBI Taxonomy" id="1828722"/>
    <lineage>
        <taxon>Bacteria</taxon>
        <taxon>Bacillati</taxon>
        <taxon>Cyanobacteriota</taxon>
        <taxon>Cyanophyceae</taxon>
        <taxon>Leptolyngbyales</taxon>
        <taxon>Leptolyngbyaceae</taxon>
        <taxon>Leptolyngbya group</taxon>
        <taxon>Leptolyngbya</taxon>
    </lineage>
</organism>
<dbReference type="EMBL" id="JADEXP010000165">
    <property type="protein sequence ID" value="MBE9068392.1"/>
    <property type="molecule type" value="Genomic_DNA"/>
</dbReference>
<proteinExistence type="predicted"/>
<gene>
    <name evidence="2" type="ORF">IQ260_17205</name>
</gene>
<dbReference type="Gene3D" id="3.90.550.10">
    <property type="entry name" value="Spore Coat Polysaccharide Biosynthesis Protein SpsA, Chain A"/>
    <property type="match status" value="1"/>
</dbReference>
<keyword evidence="3" id="KW-1185">Reference proteome</keyword>
<dbReference type="InterPro" id="IPR001173">
    <property type="entry name" value="Glyco_trans_2-like"/>
</dbReference>
<comment type="caution">
    <text evidence="2">The sequence shown here is derived from an EMBL/GenBank/DDBJ whole genome shotgun (WGS) entry which is preliminary data.</text>
</comment>